<evidence type="ECO:0000313" key="3">
    <source>
        <dbReference type="Proteomes" id="UP000781710"/>
    </source>
</evidence>
<evidence type="ECO:0000313" key="2">
    <source>
        <dbReference type="EMBL" id="KAF1725918.1"/>
    </source>
</evidence>
<protein>
    <submittedName>
        <fullName evidence="2">Uncharacterized protein</fullName>
    </submittedName>
</protein>
<dbReference type="EMBL" id="PDWW01000006">
    <property type="protein sequence ID" value="KAF1725918.1"/>
    <property type="molecule type" value="Genomic_DNA"/>
</dbReference>
<dbReference type="Pfam" id="PF09694">
    <property type="entry name" value="Gcw_chp"/>
    <property type="match status" value="1"/>
</dbReference>
<proteinExistence type="predicted"/>
<dbReference type="RefSeq" id="WP_162337086.1">
    <property type="nucleotide sequence ID" value="NZ_JBHSRQ010000008.1"/>
</dbReference>
<accession>A0ABQ6ZIN6</accession>
<feature type="signal peptide" evidence="1">
    <location>
        <begin position="1"/>
        <end position="34"/>
    </location>
</feature>
<dbReference type="NCBIfam" id="TIGR02001">
    <property type="entry name" value="gcw_chp"/>
    <property type="match status" value="1"/>
</dbReference>
<keyword evidence="1" id="KW-0732">Signal</keyword>
<dbReference type="InterPro" id="IPR010239">
    <property type="entry name" value="CHP02001"/>
</dbReference>
<name>A0ABQ6ZIN6_9GAMM</name>
<evidence type="ECO:0000256" key="1">
    <source>
        <dbReference type="SAM" id="SignalP"/>
    </source>
</evidence>
<reference evidence="2 3" key="1">
    <citation type="submission" date="2017-10" db="EMBL/GenBank/DDBJ databases">
        <title>Whole genome sequencing of members of genus Pseudoxanthomonas.</title>
        <authorList>
            <person name="Kumar S."/>
            <person name="Bansal K."/>
            <person name="Kaur A."/>
            <person name="Patil P."/>
            <person name="Sharma S."/>
            <person name="Patil P.B."/>
        </authorList>
    </citation>
    <scope>NUCLEOTIDE SEQUENCE [LARGE SCALE GENOMIC DNA]</scope>
    <source>
        <strain evidence="2 3">DSM 17109</strain>
    </source>
</reference>
<feature type="chain" id="PRO_5047046784" evidence="1">
    <location>
        <begin position="35"/>
        <end position="240"/>
    </location>
</feature>
<comment type="caution">
    <text evidence="2">The sequence shown here is derived from an EMBL/GenBank/DDBJ whole genome shotgun (WGS) entry which is preliminary data.</text>
</comment>
<keyword evidence="3" id="KW-1185">Reference proteome</keyword>
<organism evidence="2 3">
    <name type="scientific">Pseudoxanthomonas japonensis</name>
    <dbReference type="NCBI Taxonomy" id="69284"/>
    <lineage>
        <taxon>Bacteria</taxon>
        <taxon>Pseudomonadati</taxon>
        <taxon>Pseudomonadota</taxon>
        <taxon>Gammaproteobacteria</taxon>
        <taxon>Lysobacterales</taxon>
        <taxon>Lysobacteraceae</taxon>
        <taxon>Pseudoxanthomonas</taxon>
    </lineage>
</organism>
<sequence>MSFISSVSRRHRPAFVVFSLAACLLLAVASSASAATLSGSGALTTDYVWRGTTQTQGDPAVQAGFRAAAENGLYGSIWGSNVEFAPETKASSELDFAVGWSGNLAQDWALDVNLTHYRYPSTTVDLNWTEAIGTLTWKQNYWAQLGYSNDALATDEAGAYAQVGAKLPLSEQVRLEAAAGYYWLDDAYDDSYAHAQLGAVWAFKAPFELRLTAHATDSSAKALFPGLAGSRVEAALQASF</sequence>
<dbReference type="Proteomes" id="UP000781710">
    <property type="component" value="Unassembled WGS sequence"/>
</dbReference>
<gene>
    <name evidence="2" type="ORF">CSC78_06440</name>
</gene>